<dbReference type="Proteomes" id="UP000009175">
    <property type="component" value="Chromosome"/>
</dbReference>
<proteinExistence type="inferred from homology"/>
<dbReference type="Pfam" id="PF10144">
    <property type="entry name" value="SMP_2"/>
    <property type="match status" value="1"/>
</dbReference>
<keyword evidence="4" id="KW-0812">Transmembrane</keyword>
<feature type="compositionally biased region" description="Basic and acidic residues" evidence="7">
    <location>
        <begin position="264"/>
        <end position="274"/>
    </location>
</feature>
<dbReference type="HOGENOM" id="CLU_088579_0_0_6"/>
<dbReference type="AlphaFoldDB" id="A1S478"/>
<name>A1S478_SHEAM</name>
<keyword evidence="6" id="KW-0472">Membrane</keyword>
<keyword evidence="5" id="KW-1133">Transmembrane helix</keyword>
<comment type="subcellular location">
    <subcellularLocation>
        <location evidence="1">Cell membrane</location>
    </subcellularLocation>
</comment>
<evidence type="ECO:0000256" key="6">
    <source>
        <dbReference type="ARBA" id="ARBA00023136"/>
    </source>
</evidence>
<keyword evidence="3" id="KW-1003">Cell membrane</keyword>
<evidence type="ECO:0000256" key="3">
    <source>
        <dbReference type="ARBA" id="ARBA00022475"/>
    </source>
</evidence>
<evidence type="ECO:0000313" key="9">
    <source>
        <dbReference type="Proteomes" id="UP000009175"/>
    </source>
</evidence>
<dbReference type="KEGG" id="saz:Sama_0977"/>
<dbReference type="GO" id="GO:0005886">
    <property type="term" value="C:plasma membrane"/>
    <property type="evidence" value="ECO:0007669"/>
    <property type="project" value="UniProtKB-SubCell"/>
</dbReference>
<keyword evidence="9" id="KW-1185">Reference proteome</keyword>
<evidence type="ECO:0000256" key="5">
    <source>
        <dbReference type="ARBA" id="ARBA00022989"/>
    </source>
</evidence>
<accession>A1S478</accession>
<evidence type="ECO:0000256" key="2">
    <source>
        <dbReference type="ARBA" id="ARBA00005362"/>
    </source>
</evidence>
<evidence type="ECO:0000256" key="1">
    <source>
        <dbReference type="ARBA" id="ARBA00004236"/>
    </source>
</evidence>
<feature type="region of interest" description="Disordered" evidence="7">
    <location>
        <begin position="223"/>
        <end position="274"/>
    </location>
</feature>
<dbReference type="EMBL" id="CP000507">
    <property type="protein sequence ID" value="ABL99184.1"/>
    <property type="molecule type" value="Genomic_DNA"/>
</dbReference>
<gene>
    <name evidence="8" type="ordered locus">Sama_0977</name>
</gene>
<evidence type="ECO:0000256" key="4">
    <source>
        <dbReference type="ARBA" id="ARBA00022692"/>
    </source>
</evidence>
<comment type="similarity">
    <text evidence="2">Belongs to the Smp family.</text>
</comment>
<evidence type="ECO:0000313" key="8">
    <source>
        <dbReference type="EMBL" id="ABL99184.1"/>
    </source>
</evidence>
<dbReference type="InterPro" id="IPR019305">
    <property type="entry name" value="Uncharacterised_Smp"/>
</dbReference>
<dbReference type="STRING" id="326297.Sama_0977"/>
<organism evidence="8 9">
    <name type="scientific">Shewanella amazonensis (strain ATCC BAA-1098 / SB2B)</name>
    <dbReference type="NCBI Taxonomy" id="326297"/>
    <lineage>
        <taxon>Bacteria</taxon>
        <taxon>Pseudomonadati</taxon>
        <taxon>Pseudomonadota</taxon>
        <taxon>Gammaproteobacteria</taxon>
        <taxon>Alteromonadales</taxon>
        <taxon>Shewanellaceae</taxon>
        <taxon>Shewanella</taxon>
    </lineage>
</organism>
<reference evidence="8 9" key="1">
    <citation type="submission" date="2006-12" db="EMBL/GenBank/DDBJ databases">
        <title>Complete sequence of Shewanella amazonensis SB2B.</title>
        <authorList>
            <consortium name="US DOE Joint Genome Institute"/>
            <person name="Copeland A."/>
            <person name="Lucas S."/>
            <person name="Lapidus A."/>
            <person name="Barry K."/>
            <person name="Detter J.C."/>
            <person name="Glavina del Rio T."/>
            <person name="Hammon N."/>
            <person name="Israni S."/>
            <person name="Dalin E."/>
            <person name="Tice H."/>
            <person name="Pitluck S."/>
            <person name="Munk A.C."/>
            <person name="Brettin T."/>
            <person name="Bruce D."/>
            <person name="Han C."/>
            <person name="Tapia R."/>
            <person name="Gilna P."/>
            <person name="Schmutz J."/>
            <person name="Larimer F."/>
            <person name="Land M."/>
            <person name="Hauser L."/>
            <person name="Kyrpides N."/>
            <person name="Mikhailova N."/>
            <person name="Fredrickson J."/>
            <person name="Richardson P."/>
        </authorList>
    </citation>
    <scope>NUCLEOTIDE SEQUENCE [LARGE SCALE GENOMIC DNA]</scope>
    <source>
        <strain evidence="9">ATCC BAA-1098 / SB2B</strain>
    </source>
</reference>
<sequence length="274" mass="30705">MISSKRQFLRVKVLYLKGLKKSQKISRLLQIAIALALLAGLVQLWQSSLLQGQQLLKSQTEKMARLLVQQTAYGAAPALLLQNDEQLQWLATALVEDPKVMAAAIYGEQGTRLSFAQSLSSEWLEPDSEELKDLLAPFPPYVEPVMQGDRNLGYVEVRLEPKLFLAEIEEAHKLNMEQQQIMLLVAGLIGMLLSRSMSFKRAHFDRRKFKAKRLLATMTGERPEEVMRPMEMQPEQDASETEKACQALDSAAMADSEISNATNTDKEDAAGKGR</sequence>
<dbReference type="eggNOG" id="COG3726">
    <property type="taxonomic scope" value="Bacteria"/>
</dbReference>
<protein>
    <submittedName>
        <fullName evidence="8">Membrane protein</fullName>
    </submittedName>
</protein>
<evidence type="ECO:0000256" key="7">
    <source>
        <dbReference type="SAM" id="MobiDB-lite"/>
    </source>
</evidence>